<organism evidence="2 3">
    <name type="scientific">Alcanivorax profundi</name>
    <dbReference type="NCBI Taxonomy" id="2338368"/>
    <lineage>
        <taxon>Bacteria</taxon>
        <taxon>Pseudomonadati</taxon>
        <taxon>Pseudomonadota</taxon>
        <taxon>Gammaproteobacteria</taxon>
        <taxon>Oceanospirillales</taxon>
        <taxon>Alcanivoracaceae</taxon>
        <taxon>Alcanivorax</taxon>
    </lineage>
</organism>
<dbReference type="Pfam" id="PF09995">
    <property type="entry name" value="MPAB_Lcp_cat"/>
    <property type="match status" value="1"/>
</dbReference>
<dbReference type="Proteomes" id="UP000283734">
    <property type="component" value="Unassembled WGS sequence"/>
</dbReference>
<comment type="caution">
    <text evidence="2">The sequence shown here is derived from an EMBL/GenBank/DDBJ whole genome shotgun (WGS) entry which is preliminary data.</text>
</comment>
<gene>
    <name evidence="2" type="ORF">D4A39_07675</name>
</gene>
<sequence>MPSRWNSTVALRGLLLMQKDTRYWTVSPYCAFPCLLSPGLAVITMTKSVSASRLETEKLICIKTGKFCLISLRRINGGHPMQPQPNKPIQPRNPALSQAVTKEALHQQLEIMTQRVLDPDIGLYGPDSMAWKIHGNISVMFGAGAANLLQLAHPWVSQAIDQHFQTQTDPMGRLQRTFLNVHSMVFGNLDQVLDSAVRVHNIHAKITGQISESTGRTQKQSQYFANQVEALLWVHATLWIVALRVHEMFYGALSQAEREQYYEESKLFAFLFGIPEQAMPENWDAYVAWFNEVVTSDLLAVGTVGRELVDYLFSMRPWLMPFLNRHRIHTAVLLPDSLRRPFGMPEVTPEVQKKFDMDVRLIRTAMKCVPVHLRWIPSQIEARRRIQGKKADLITRLTNKIVYGRPLLVS</sequence>
<dbReference type="PANTHER" id="PTHR36151">
    <property type="entry name" value="BLR2777 PROTEIN"/>
    <property type="match status" value="1"/>
</dbReference>
<protein>
    <submittedName>
        <fullName evidence="2">DUF2236 domain-containing protein</fullName>
    </submittedName>
</protein>
<dbReference type="AlphaFoldDB" id="A0A418XZA7"/>
<proteinExistence type="predicted"/>
<keyword evidence="3" id="KW-1185">Reference proteome</keyword>
<dbReference type="PANTHER" id="PTHR36151:SF3">
    <property type="entry name" value="ER-BOUND OXYGENASE MPAB_MPAB'_RUBBER OXYGENASE CATALYTIC DOMAIN-CONTAINING PROTEIN"/>
    <property type="match status" value="1"/>
</dbReference>
<feature type="domain" description="ER-bound oxygenase mpaB/mpaB'/Rubber oxygenase catalytic" evidence="1">
    <location>
        <begin position="131"/>
        <end position="363"/>
    </location>
</feature>
<evidence type="ECO:0000313" key="3">
    <source>
        <dbReference type="Proteomes" id="UP000283734"/>
    </source>
</evidence>
<name>A0A418XZA7_9GAMM</name>
<dbReference type="EMBL" id="QYYA01000002">
    <property type="protein sequence ID" value="RJG18343.1"/>
    <property type="molecule type" value="Genomic_DNA"/>
</dbReference>
<evidence type="ECO:0000259" key="1">
    <source>
        <dbReference type="Pfam" id="PF09995"/>
    </source>
</evidence>
<accession>A0A418XZA7</accession>
<reference evidence="2 3" key="1">
    <citation type="submission" date="2018-09" db="EMBL/GenBank/DDBJ databases">
        <title>Alcanivorax profundi sp. nov., isolated from 1000 m-depth seawater of the Mariana Trench.</title>
        <authorList>
            <person name="Liu J."/>
        </authorList>
    </citation>
    <scope>NUCLEOTIDE SEQUENCE [LARGE SCALE GENOMIC DNA]</scope>
    <source>
        <strain evidence="2 3">MTEO17</strain>
    </source>
</reference>
<dbReference type="InterPro" id="IPR018713">
    <property type="entry name" value="MPAB/Lcp_cat_dom"/>
</dbReference>
<dbReference type="GO" id="GO:0016491">
    <property type="term" value="F:oxidoreductase activity"/>
    <property type="evidence" value="ECO:0007669"/>
    <property type="project" value="InterPro"/>
</dbReference>
<evidence type="ECO:0000313" key="2">
    <source>
        <dbReference type="EMBL" id="RJG18343.1"/>
    </source>
</evidence>